<evidence type="ECO:0000256" key="5">
    <source>
        <dbReference type="ARBA" id="ARBA00022927"/>
    </source>
</evidence>
<evidence type="ECO:0000313" key="16">
    <source>
        <dbReference type="Proteomes" id="UP000264589"/>
    </source>
</evidence>
<evidence type="ECO:0000259" key="14">
    <source>
        <dbReference type="Pfam" id="PF02355"/>
    </source>
</evidence>
<feature type="transmembrane region" description="Helical" evidence="12">
    <location>
        <begin position="20"/>
        <end position="39"/>
    </location>
</feature>
<dbReference type="PANTHER" id="PTHR30081:SF8">
    <property type="entry name" value="PROTEIN TRANSLOCASE SUBUNIT SECF"/>
    <property type="match status" value="1"/>
</dbReference>
<keyword evidence="2 12" id="KW-0813">Transport</keyword>
<keyword evidence="3 12" id="KW-1003">Cell membrane</keyword>
<evidence type="ECO:0000256" key="1">
    <source>
        <dbReference type="ARBA" id="ARBA00004651"/>
    </source>
</evidence>
<dbReference type="InterPro" id="IPR022645">
    <property type="entry name" value="SecD/SecF_bac"/>
</dbReference>
<comment type="subcellular location">
    <subcellularLocation>
        <location evidence="1 12">Cell membrane</location>
        <topology evidence="1 12">Multi-pass membrane protein</topology>
    </subcellularLocation>
</comment>
<proteinExistence type="inferred from homology"/>
<keyword evidence="5 12" id="KW-0653">Protein transport</keyword>
<dbReference type="InterPro" id="IPR055344">
    <property type="entry name" value="SecD_SecF_C_bact"/>
</dbReference>
<evidence type="ECO:0000256" key="13">
    <source>
        <dbReference type="SAM" id="MobiDB-lite"/>
    </source>
</evidence>
<comment type="similarity">
    <text evidence="10">In the C-terminal section; belongs to the SecD/SecF family. SecF subfamily.</text>
</comment>
<dbReference type="AlphaFoldDB" id="A0A371RF67"/>
<dbReference type="FunCoup" id="A0A371RF67">
    <property type="interactions" value="220"/>
</dbReference>
<accession>A0A371RF67</accession>
<comment type="function">
    <text evidence="9 12">Part of the Sec protein translocase complex. Interacts with the SecYEG preprotein conducting channel. SecDF uses the proton motive force (PMF) to complete protein translocation after the ATP-dependent function of SecA.</text>
</comment>
<feature type="region of interest" description="Disordered" evidence="13">
    <location>
        <begin position="99"/>
        <end position="118"/>
    </location>
</feature>
<dbReference type="NCBIfam" id="TIGR00916">
    <property type="entry name" value="2A0604s01"/>
    <property type="match status" value="1"/>
</dbReference>
<sequence>MGLRIIPSNTQIKFARFRNIAAAISAAAILASIGAFYVLGLNFGIDFTGGVEIEVEPQQGEEFGTDSLGAVRDAVAELGLGQVKVKTIGGTQTSPSGGISVTVPLPKDEEQGGEVDREAENRQTQIANQVKEILFETLGIGQEQVRKTDVVGPAVSGELIKAGVTAMVISIGLMLIYIWFRFEWQFSLGAILALVHDVIITVGVFSITQLDFTLSIIAALLTIIGYSMNDTVVVYDRIRENLRKFKKMPLHQLIDLSINQTLARTIMTSLTTLLALIALFLFGGDVLRGFSFALIWGIIIGTYSSVFIASPILLRTGVKRDWSEDGAGGKAVATNAP</sequence>
<dbReference type="OrthoDB" id="9774769at2"/>
<evidence type="ECO:0000313" key="15">
    <source>
        <dbReference type="EMBL" id="RFB04086.1"/>
    </source>
</evidence>
<gene>
    <name evidence="12 15" type="primary">secF</name>
    <name evidence="15" type="ORF">DX908_01580</name>
</gene>
<comment type="subunit">
    <text evidence="12">Forms a complex with SecD. Part of the essential Sec protein translocation apparatus which comprises SecA, SecYEG and auxiliary proteins SecDF-YajC and YidC.</text>
</comment>
<name>A0A371RF67_9PROT</name>
<dbReference type="InterPro" id="IPR022646">
    <property type="entry name" value="SecD/SecF_CS"/>
</dbReference>
<dbReference type="PRINTS" id="PR01755">
    <property type="entry name" value="SECFTRNLCASE"/>
</dbReference>
<feature type="transmembrane region" description="Helical" evidence="12">
    <location>
        <begin position="159"/>
        <end position="180"/>
    </location>
</feature>
<dbReference type="FunFam" id="1.20.1640.10:FF:000024">
    <property type="entry name" value="Multifunctional fusion protein"/>
    <property type="match status" value="1"/>
</dbReference>
<evidence type="ECO:0000256" key="11">
    <source>
        <dbReference type="ARBA" id="ARBA00061053"/>
    </source>
</evidence>
<dbReference type="GO" id="GO:0006605">
    <property type="term" value="P:protein targeting"/>
    <property type="evidence" value="ECO:0007669"/>
    <property type="project" value="UniProtKB-UniRule"/>
</dbReference>
<keyword evidence="7 12" id="KW-0811">Translocation</keyword>
<dbReference type="GO" id="GO:0005886">
    <property type="term" value="C:plasma membrane"/>
    <property type="evidence" value="ECO:0007669"/>
    <property type="project" value="UniProtKB-SubCell"/>
</dbReference>
<evidence type="ECO:0000256" key="3">
    <source>
        <dbReference type="ARBA" id="ARBA00022475"/>
    </source>
</evidence>
<evidence type="ECO:0000256" key="2">
    <source>
        <dbReference type="ARBA" id="ARBA00022448"/>
    </source>
</evidence>
<dbReference type="Gene3D" id="1.20.1640.10">
    <property type="entry name" value="Multidrug efflux transporter AcrB transmembrane domain"/>
    <property type="match status" value="1"/>
</dbReference>
<protein>
    <recommendedName>
        <fullName evidence="12">Protein-export membrane protein SecF</fullName>
    </recommendedName>
</protein>
<organism evidence="15 16">
    <name type="scientific">Parvularcula marina</name>
    <dbReference type="NCBI Taxonomy" id="2292771"/>
    <lineage>
        <taxon>Bacteria</taxon>
        <taxon>Pseudomonadati</taxon>
        <taxon>Pseudomonadota</taxon>
        <taxon>Alphaproteobacteria</taxon>
        <taxon>Parvularculales</taxon>
        <taxon>Parvularculaceae</taxon>
        <taxon>Parvularcula</taxon>
    </lineage>
</organism>
<feature type="domain" description="Protein export membrane protein SecD/SecF C-terminal" evidence="14">
    <location>
        <begin position="142"/>
        <end position="316"/>
    </location>
</feature>
<dbReference type="SUPFAM" id="SSF82866">
    <property type="entry name" value="Multidrug efflux transporter AcrB transmembrane domain"/>
    <property type="match status" value="1"/>
</dbReference>
<evidence type="ECO:0000256" key="8">
    <source>
        <dbReference type="ARBA" id="ARBA00023136"/>
    </source>
</evidence>
<keyword evidence="8 12" id="KW-0472">Membrane</keyword>
<comment type="similarity">
    <text evidence="12">Belongs to the SecD/SecF family. SecF subfamily.</text>
</comment>
<feature type="transmembrane region" description="Helical" evidence="12">
    <location>
        <begin position="187"/>
        <end position="208"/>
    </location>
</feature>
<evidence type="ECO:0000256" key="12">
    <source>
        <dbReference type="HAMAP-Rule" id="MF_01464"/>
    </source>
</evidence>
<dbReference type="HAMAP" id="MF_01464_B">
    <property type="entry name" value="SecF_B"/>
    <property type="match status" value="1"/>
</dbReference>
<dbReference type="InterPro" id="IPR048634">
    <property type="entry name" value="SecD_SecF_C"/>
</dbReference>
<keyword evidence="6 12" id="KW-1133">Transmembrane helix</keyword>
<comment type="caution">
    <text evidence="15">The sequence shown here is derived from an EMBL/GenBank/DDBJ whole genome shotgun (WGS) entry which is preliminary data.</text>
</comment>
<comment type="similarity">
    <text evidence="11">In the N-terminal section; belongs to the SecD/SecF family. SecD subfamily.</text>
</comment>
<dbReference type="GO" id="GO:0015450">
    <property type="term" value="F:protein-transporting ATPase activity"/>
    <property type="evidence" value="ECO:0007669"/>
    <property type="project" value="InterPro"/>
</dbReference>
<keyword evidence="4 12" id="KW-0812">Transmembrane</keyword>
<dbReference type="EMBL" id="QUQO01000001">
    <property type="protein sequence ID" value="RFB04086.1"/>
    <property type="molecule type" value="Genomic_DNA"/>
</dbReference>
<evidence type="ECO:0000256" key="6">
    <source>
        <dbReference type="ARBA" id="ARBA00022989"/>
    </source>
</evidence>
<keyword evidence="16" id="KW-1185">Reference proteome</keyword>
<dbReference type="InterPro" id="IPR022813">
    <property type="entry name" value="SecD/SecF_arch_bac"/>
</dbReference>
<evidence type="ECO:0000256" key="10">
    <source>
        <dbReference type="ARBA" id="ARBA00060856"/>
    </source>
</evidence>
<evidence type="ECO:0000256" key="9">
    <source>
        <dbReference type="ARBA" id="ARBA00059018"/>
    </source>
</evidence>
<feature type="transmembrane region" description="Helical" evidence="12">
    <location>
        <begin position="256"/>
        <end position="282"/>
    </location>
</feature>
<feature type="compositionally biased region" description="Basic and acidic residues" evidence="13">
    <location>
        <begin position="106"/>
        <end position="118"/>
    </location>
</feature>
<dbReference type="InterPro" id="IPR005665">
    <property type="entry name" value="SecF_bac"/>
</dbReference>
<dbReference type="NCBIfam" id="TIGR00966">
    <property type="entry name" value="transloc_SecF"/>
    <property type="match status" value="1"/>
</dbReference>
<feature type="transmembrane region" description="Helical" evidence="12">
    <location>
        <begin position="294"/>
        <end position="314"/>
    </location>
</feature>
<dbReference type="RefSeq" id="WP_116390714.1">
    <property type="nucleotide sequence ID" value="NZ_QUQO01000001.1"/>
</dbReference>
<dbReference type="Proteomes" id="UP000264589">
    <property type="component" value="Unassembled WGS sequence"/>
</dbReference>
<evidence type="ECO:0000256" key="4">
    <source>
        <dbReference type="ARBA" id="ARBA00022692"/>
    </source>
</evidence>
<dbReference type="InParanoid" id="A0A371RF67"/>
<dbReference type="Pfam" id="PF02355">
    <property type="entry name" value="SecD_SecF_C"/>
    <property type="match status" value="1"/>
</dbReference>
<reference evidence="15 16" key="1">
    <citation type="submission" date="2018-08" db="EMBL/GenBank/DDBJ databases">
        <title>Parvularcula sp. SM1705, isolated from surface water of the South Sea China.</title>
        <authorList>
            <person name="Sun L."/>
        </authorList>
    </citation>
    <scope>NUCLEOTIDE SEQUENCE [LARGE SCALE GENOMIC DNA]</scope>
    <source>
        <strain evidence="15 16">SM1705</strain>
    </source>
</reference>
<dbReference type="Pfam" id="PF07549">
    <property type="entry name" value="Sec_GG"/>
    <property type="match status" value="1"/>
</dbReference>
<dbReference type="PANTHER" id="PTHR30081">
    <property type="entry name" value="PROTEIN-EXPORT MEMBRANE PROTEIN SEC"/>
    <property type="match status" value="1"/>
</dbReference>
<evidence type="ECO:0000256" key="7">
    <source>
        <dbReference type="ARBA" id="ARBA00023010"/>
    </source>
</evidence>
<dbReference type="GO" id="GO:0065002">
    <property type="term" value="P:intracellular protein transmembrane transport"/>
    <property type="evidence" value="ECO:0007669"/>
    <property type="project" value="UniProtKB-UniRule"/>
</dbReference>
<feature type="transmembrane region" description="Helical" evidence="12">
    <location>
        <begin position="214"/>
        <end position="235"/>
    </location>
</feature>
<dbReference type="GO" id="GO:0043952">
    <property type="term" value="P:protein transport by the Sec complex"/>
    <property type="evidence" value="ECO:0007669"/>
    <property type="project" value="UniProtKB-UniRule"/>
</dbReference>